<proteinExistence type="predicted"/>
<dbReference type="Pfam" id="PF00072">
    <property type="entry name" value="Response_reg"/>
    <property type="match status" value="1"/>
</dbReference>
<dbReference type="CDD" id="cd17546">
    <property type="entry name" value="REC_hyHK_CKI1_RcsC-like"/>
    <property type="match status" value="1"/>
</dbReference>
<evidence type="ECO:0000256" key="2">
    <source>
        <dbReference type="PROSITE-ProRule" id="PRU00169"/>
    </source>
</evidence>
<feature type="domain" description="Response regulatory" evidence="4">
    <location>
        <begin position="139"/>
        <end position="258"/>
    </location>
</feature>
<dbReference type="Proteomes" id="UP001165065">
    <property type="component" value="Unassembled WGS sequence"/>
</dbReference>
<name>A0A9W7LC80_9STRA</name>
<evidence type="ECO:0000256" key="3">
    <source>
        <dbReference type="SAM" id="MobiDB-lite"/>
    </source>
</evidence>
<dbReference type="EMBL" id="BRYA01001478">
    <property type="protein sequence ID" value="GMI44352.1"/>
    <property type="molecule type" value="Genomic_DNA"/>
</dbReference>
<reference evidence="6" key="1">
    <citation type="journal article" date="2023" name="Commun. Biol.">
        <title>Genome analysis of Parmales, the sister group of diatoms, reveals the evolutionary specialization of diatoms from phago-mixotrophs to photoautotrophs.</title>
        <authorList>
            <person name="Ban H."/>
            <person name="Sato S."/>
            <person name="Yoshikawa S."/>
            <person name="Yamada K."/>
            <person name="Nakamura Y."/>
            <person name="Ichinomiya M."/>
            <person name="Sato N."/>
            <person name="Blanc-Mathieu R."/>
            <person name="Endo H."/>
            <person name="Kuwata A."/>
            <person name="Ogata H."/>
        </authorList>
    </citation>
    <scope>NUCLEOTIDE SEQUENCE [LARGE SCALE GENOMIC DNA]</scope>
</reference>
<accession>A0A9W7LC80</accession>
<feature type="compositionally biased region" description="Low complexity" evidence="3">
    <location>
        <begin position="107"/>
        <end position="125"/>
    </location>
</feature>
<gene>
    <name evidence="5" type="ORF">TrCOL_g2283</name>
</gene>
<dbReference type="PANTHER" id="PTHR45339:SF5">
    <property type="entry name" value="HISTIDINE KINASE"/>
    <property type="match status" value="1"/>
</dbReference>
<keyword evidence="1 2" id="KW-0597">Phosphoprotein</keyword>
<feature type="region of interest" description="Disordered" evidence="3">
    <location>
        <begin position="474"/>
        <end position="507"/>
    </location>
</feature>
<organism evidence="5 6">
    <name type="scientific">Triparma columacea</name>
    <dbReference type="NCBI Taxonomy" id="722753"/>
    <lineage>
        <taxon>Eukaryota</taxon>
        <taxon>Sar</taxon>
        <taxon>Stramenopiles</taxon>
        <taxon>Ochrophyta</taxon>
        <taxon>Bolidophyceae</taxon>
        <taxon>Parmales</taxon>
        <taxon>Triparmaceae</taxon>
        <taxon>Triparma</taxon>
    </lineage>
</organism>
<evidence type="ECO:0000259" key="4">
    <source>
        <dbReference type="PROSITE" id="PS50110"/>
    </source>
</evidence>
<keyword evidence="6" id="KW-1185">Reference proteome</keyword>
<evidence type="ECO:0000313" key="5">
    <source>
        <dbReference type="EMBL" id="GMI44352.1"/>
    </source>
</evidence>
<dbReference type="PROSITE" id="PS50110">
    <property type="entry name" value="RESPONSE_REGULATORY"/>
    <property type="match status" value="1"/>
</dbReference>
<feature type="modified residue" description="4-aspartylphosphate" evidence="2">
    <location>
        <position position="188"/>
    </location>
</feature>
<dbReference type="InterPro" id="IPR011006">
    <property type="entry name" value="CheY-like_superfamily"/>
</dbReference>
<dbReference type="InterPro" id="IPR001789">
    <property type="entry name" value="Sig_transdc_resp-reg_receiver"/>
</dbReference>
<dbReference type="Gene3D" id="3.40.50.2300">
    <property type="match status" value="1"/>
</dbReference>
<dbReference type="AlphaFoldDB" id="A0A9W7LC80"/>
<dbReference type="GO" id="GO:0000160">
    <property type="term" value="P:phosphorelay signal transduction system"/>
    <property type="evidence" value="ECO:0007669"/>
    <property type="project" value="InterPro"/>
</dbReference>
<dbReference type="OrthoDB" id="287671at2759"/>
<dbReference type="SUPFAM" id="SSF52172">
    <property type="entry name" value="CheY-like"/>
    <property type="match status" value="1"/>
</dbReference>
<sequence length="507" mass="54806">MTLEGYMMGVGDTTGGGKRVGDMLDVMMDSKKLKEATEQGMRVGGTGGLGRGENVKGSTTMIATTTATSATTIATTTATMTATTTATTTALGGGGGTTTSTVSSQESTMTPMDSTTTTTTTTMTSGFAESRKKKRGKPCVLIVDDQRSIVKLMERRLAMEGYEVDTAKNGIEALAFMQNKLYTLVMIDLIMSPMDGLTCVKSLRNWELAVGRASRQRVCAMSATEDEEIIARCKHCDMDFASKPINVNKIINLVNRPDRTFGQSSAIPSLDGGNKDKDTYVMFPVDSTVEIRGRANSDYSSARVVHVNGNGRYKVVRTGDEEVEDDVSSLRLRIQNQVQPVKLLLGQTVECDSRLKGLEGGGYVEGVVVGVEKNSEGEEDMYKVQYPDQVSAEGLTRETLPRSRLLGQPVWPRKRRVTRDELKKVSASETTFSSALERQLGLVQEALDLSTSQEALDLSTSRIPKKTIPKVEPRKLSVSVGGEEEVRGSLTCPTPKRSLNLPNSGKG</sequence>
<comment type="caution">
    <text evidence="5">The sequence shown here is derived from an EMBL/GenBank/DDBJ whole genome shotgun (WGS) entry which is preliminary data.</text>
</comment>
<evidence type="ECO:0000313" key="6">
    <source>
        <dbReference type="Proteomes" id="UP001165065"/>
    </source>
</evidence>
<protein>
    <recommendedName>
        <fullName evidence="4">Response regulatory domain-containing protein</fullName>
    </recommendedName>
</protein>
<dbReference type="PANTHER" id="PTHR45339">
    <property type="entry name" value="HYBRID SIGNAL TRANSDUCTION HISTIDINE KINASE J"/>
    <property type="match status" value="1"/>
</dbReference>
<feature type="region of interest" description="Disordered" evidence="3">
    <location>
        <begin position="87"/>
        <end position="129"/>
    </location>
</feature>
<evidence type="ECO:0000256" key="1">
    <source>
        <dbReference type="ARBA" id="ARBA00022553"/>
    </source>
</evidence>
<dbReference type="SMART" id="SM00448">
    <property type="entry name" value="REC"/>
    <property type="match status" value="1"/>
</dbReference>